<gene>
    <name evidence="9" type="ORF">PV09_08149</name>
</gene>
<evidence type="ECO:0000256" key="2">
    <source>
        <dbReference type="ARBA" id="ARBA00022692"/>
    </source>
</evidence>
<dbReference type="AlphaFoldDB" id="A0A0D2AM87"/>
<keyword evidence="2 7" id="KW-0812">Transmembrane</keyword>
<feature type="region of interest" description="Disordered" evidence="6">
    <location>
        <begin position="311"/>
        <end position="343"/>
    </location>
</feature>
<feature type="transmembrane region" description="Helical" evidence="7">
    <location>
        <begin position="195"/>
        <end position="219"/>
    </location>
</feature>
<dbReference type="Pfam" id="PF20684">
    <property type="entry name" value="Fung_rhodopsin"/>
    <property type="match status" value="1"/>
</dbReference>
<keyword evidence="10" id="KW-1185">Reference proteome</keyword>
<feature type="transmembrane region" description="Helical" evidence="7">
    <location>
        <begin position="63"/>
        <end position="87"/>
    </location>
</feature>
<dbReference type="OrthoDB" id="5329176at2759"/>
<sequence length="435" mass="48926">MGGGLHPPLSVILSWPPSNYVDPVTHGHGVIVMEGVLLGLCYFIVALRVYTRLFQAKNFGLDDVLIMFNLIPLTGLAVCLILAFARYGWDRHIWDIPPQKMVAARKVALSIEITYLISTCTTKISILLFYRRLGGSVSRRFRYCIYFAIGFVIVNGLVFFVDSFVQCRPLSAFWNQGNIYWVAANQGDWHCGDEAATVVCASVISMLQDFIACLLPMALFRKLKIARKKKIALGCIFGVGFFLCICGMLRMITTVKVYYQTYDLTWESLQVWIWTGIESHMAIVCASLPALNHFFRNVLKDETLTSGIRSWSNKYSKSSSGSKSKDYGHGTSQSSSLPTNVPWMSSDPKMGVIVTKSVQLEEVICDKKYNLRNSDLESAGDQWTQGVNFVDQDSYVPRSSNTWLEDETSSGEERVEAAPQPTRKYSGFADLRRLY</sequence>
<evidence type="ECO:0000259" key="8">
    <source>
        <dbReference type="Pfam" id="PF20684"/>
    </source>
</evidence>
<dbReference type="InterPro" id="IPR049326">
    <property type="entry name" value="Rhodopsin_dom_fungi"/>
</dbReference>
<dbReference type="EMBL" id="KN847565">
    <property type="protein sequence ID" value="KIW00259.1"/>
    <property type="molecule type" value="Genomic_DNA"/>
</dbReference>
<evidence type="ECO:0000256" key="5">
    <source>
        <dbReference type="ARBA" id="ARBA00038359"/>
    </source>
</evidence>
<feature type="transmembrane region" description="Helical" evidence="7">
    <location>
        <begin position="30"/>
        <end position="51"/>
    </location>
</feature>
<evidence type="ECO:0000313" key="9">
    <source>
        <dbReference type="EMBL" id="KIW00259.1"/>
    </source>
</evidence>
<dbReference type="GO" id="GO:0016020">
    <property type="term" value="C:membrane"/>
    <property type="evidence" value="ECO:0007669"/>
    <property type="project" value="UniProtKB-SubCell"/>
</dbReference>
<dbReference type="RefSeq" id="XP_016210128.1">
    <property type="nucleotide sequence ID" value="XM_016362008.1"/>
</dbReference>
<evidence type="ECO:0000256" key="4">
    <source>
        <dbReference type="ARBA" id="ARBA00023136"/>
    </source>
</evidence>
<dbReference type="InterPro" id="IPR052337">
    <property type="entry name" value="SAT4-like"/>
</dbReference>
<evidence type="ECO:0000313" key="10">
    <source>
        <dbReference type="Proteomes" id="UP000053259"/>
    </source>
</evidence>
<feature type="domain" description="Rhodopsin" evidence="8">
    <location>
        <begin position="47"/>
        <end position="296"/>
    </location>
</feature>
<evidence type="ECO:0000256" key="3">
    <source>
        <dbReference type="ARBA" id="ARBA00022989"/>
    </source>
</evidence>
<feature type="transmembrane region" description="Helical" evidence="7">
    <location>
        <begin position="231"/>
        <end position="252"/>
    </location>
</feature>
<organism evidence="9 10">
    <name type="scientific">Verruconis gallopava</name>
    <dbReference type="NCBI Taxonomy" id="253628"/>
    <lineage>
        <taxon>Eukaryota</taxon>
        <taxon>Fungi</taxon>
        <taxon>Dikarya</taxon>
        <taxon>Ascomycota</taxon>
        <taxon>Pezizomycotina</taxon>
        <taxon>Dothideomycetes</taxon>
        <taxon>Pleosporomycetidae</taxon>
        <taxon>Venturiales</taxon>
        <taxon>Sympoventuriaceae</taxon>
        <taxon>Verruconis</taxon>
    </lineage>
</organism>
<evidence type="ECO:0000256" key="7">
    <source>
        <dbReference type="SAM" id="Phobius"/>
    </source>
</evidence>
<dbReference type="HOGENOM" id="CLU_028200_25_4_1"/>
<dbReference type="Proteomes" id="UP000053259">
    <property type="component" value="Unassembled WGS sequence"/>
</dbReference>
<feature type="transmembrane region" description="Helical" evidence="7">
    <location>
        <begin position="143"/>
        <end position="161"/>
    </location>
</feature>
<accession>A0A0D2AM87</accession>
<dbReference type="PANTHER" id="PTHR33048">
    <property type="entry name" value="PTH11-LIKE INTEGRAL MEMBRANE PROTEIN (AFU_ORTHOLOGUE AFUA_5G11245)"/>
    <property type="match status" value="1"/>
</dbReference>
<reference evidence="9 10" key="1">
    <citation type="submission" date="2015-01" db="EMBL/GenBank/DDBJ databases">
        <title>The Genome Sequence of Ochroconis gallopava CBS43764.</title>
        <authorList>
            <consortium name="The Broad Institute Genomics Platform"/>
            <person name="Cuomo C."/>
            <person name="de Hoog S."/>
            <person name="Gorbushina A."/>
            <person name="Stielow B."/>
            <person name="Teixiera M."/>
            <person name="Abouelleil A."/>
            <person name="Chapman S.B."/>
            <person name="Priest M."/>
            <person name="Young S.K."/>
            <person name="Wortman J."/>
            <person name="Nusbaum C."/>
            <person name="Birren B."/>
        </authorList>
    </citation>
    <scope>NUCLEOTIDE SEQUENCE [LARGE SCALE GENOMIC DNA]</scope>
    <source>
        <strain evidence="9 10">CBS 43764</strain>
    </source>
</reference>
<name>A0A0D2AM87_9PEZI</name>
<dbReference type="PANTHER" id="PTHR33048:SF129">
    <property type="entry name" value="INTEGRAL MEMBRANE PROTEIN-RELATED"/>
    <property type="match status" value="1"/>
</dbReference>
<evidence type="ECO:0000256" key="1">
    <source>
        <dbReference type="ARBA" id="ARBA00004141"/>
    </source>
</evidence>
<dbReference type="GeneID" id="27316122"/>
<feature type="compositionally biased region" description="Polar residues" evidence="6">
    <location>
        <begin position="330"/>
        <end position="343"/>
    </location>
</feature>
<evidence type="ECO:0000256" key="6">
    <source>
        <dbReference type="SAM" id="MobiDB-lite"/>
    </source>
</evidence>
<feature type="region of interest" description="Disordered" evidence="6">
    <location>
        <begin position="401"/>
        <end position="421"/>
    </location>
</feature>
<feature type="compositionally biased region" description="Low complexity" evidence="6">
    <location>
        <begin position="311"/>
        <end position="322"/>
    </location>
</feature>
<feature type="transmembrane region" description="Helical" evidence="7">
    <location>
        <begin position="107"/>
        <end position="131"/>
    </location>
</feature>
<protein>
    <recommendedName>
        <fullName evidence="8">Rhodopsin domain-containing protein</fullName>
    </recommendedName>
</protein>
<dbReference type="InParanoid" id="A0A0D2AM87"/>
<keyword evidence="3 7" id="KW-1133">Transmembrane helix</keyword>
<dbReference type="VEuPathDB" id="FungiDB:PV09_08149"/>
<keyword evidence="4 7" id="KW-0472">Membrane</keyword>
<feature type="transmembrane region" description="Helical" evidence="7">
    <location>
        <begin position="272"/>
        <end position="291"/>
    </location>
</feature>
<proteinExistence type="inferred from homology"/>
<comment type="similarity">
    <text evidence="5">Belongs to the SAT4 family.</text>
</comment>
<comment type="subcellular location">
    <subcellularLocation>
        <location evidence="1">Membrane</location>
        <topology evidence="1">Multi-pass membrane protein</topology>
    </subcellularLocation>
</comment>
<dbReference type="STRING" id="253628.A0A0D2AM87"/>